<organism evidence="2 3">
    <name type="scientific">Pullulanibacillus pueri</name>
    <dbReference type="NCBI Taxonomy" id="1437324"/>
    <lineage>
        <taxon>Bacteria</taxon>
        <taxon>Bacillati</taxon>
        <taxon>Bacillota</taxon>
        <taxon>Bacilli</taxon>
        <taxon>Bacillales</taxon>
        <taxon>Sporolactobacillaceae</taxon>
        <taxon>Pullulanibacillus</taxon>
    </lineage>
</organism>
<evidence type="ECO:0000313" key="2">
    <source>
        <dbReference type="EMBL" id="GGH84617.1"/>
    </source>
</evidence>
<dbReference type="PANTHER" id="PTHR43610">
    <property type="entry name" value="BLL6696 PROTEIN"/>
    <property type="match status" value="1"/>
</dbReference>
<sequence length="194" mass="22834">MRMKMKLTSHRALLRLMSLDDIDALYKIVESHPHIWTFLTSKMDQQEDMRNYVVTALNHYAQGTEFPFVVIDQSTGELVGSTRLYHLSNAHRSVELGYTWYHPKVQRTSINTECKYLLLHYAFEELDVLRVQLKTDARNLRAQQAIKRLGATKEGLLRHERPLPNGYVRDAVIYSILKEEWPQVKAHLQRKMNR</sequence>
<dbReference type="InterPro" id="IPR016181">
    <property type="entry name" value="Acyl_CoA_acyltransferase"/>
</dbReference>
<name>A0A8J3EMT2_9BACL</name>
<gene>
    <name evidence="2" type="ORF">GCM10007096_28110</name>
</gene>
<proteinExistence type="predicted"/>
<dbReference type="PROSITE" id="PS51186">
    <property type="entry name" value="GNAT"/>
    <property type="match status" value="1"/>
</dbReference>
<reference evidence="2" key="1">
    <citation type="journal article" date="2014" name="Int. J. Syst. Evol. Microbiol.">
        <title>Complete genome sequence of Corynebacterium casei LMG S-19264T (=DSM 44701T), isolated from a smear-ripened cheese.</title>
        <authorList>
            <consortium name="US DOE Joint Genome Institute (JGI-PGF)"/>
            <person name="Walter F."/>
            <person name="Albersmeier A."/>
            <person name="Kalinowski J."/>
            <person name="Ruckert C."/>
        </authorList>
    </citation>
    <scope>NUCLEOTIDE SEQUENCE</scope>
    <source>
        <strain evidence="2">CGMCC 1.12777</strain>
    </source>
</reference>
<dbReference type="InterPro" id="IPR000182">
    <property type="entry name" value="GNAT_dom"/>
</dbReference>
<accession>A0A8J3EMT2</accession>
<evidence type="ECO:0000313" key="3">
    <source>
        <dbReference type="Proteomes" id="UP000656813"/>
    </source>
</evidence>
<feature type="domain" description="N-acetyltransferase" evidence="1">
    <location>
        <begin position="12"/>
        <end position="179"/>
    </location>
</feature>
<dbReference type="PANTHER" id="PTHR43610:SF1">
    <property type="entry name" value="N-ACETYLTRANSFERASE DOMAIN-CONTAINING PROTEIN"/>
    <property type="match status" value="1"/>
</dbReference>
<dbReference type="AlphaFoldDB" id="A0A8J3EMT2"/>
<dbReference type="SUPFAM" id="SSF55729">
    <property type="entry name" value="Acyl-CoA N-acyltransferases (Nat)"/>
    <property type="match status" value="1"/>
</dbReference>
<dbReference type="GO" id="GO:0016747">
    <property type="term" value="F:acyltransferase activity, transferring groups other than amino-acyl groups"/>
    <property type="evidence" value="ECO:0007669"/>
    <property type="project" value="InterPro"/>
</dbReference>
<protein>
    <submittedName>
        <fullName evidence="2">N-acetyltransferase</fullName>
    </submittedName>
</protein>
<reference evidence="2" key="2">
    <citation type="submission" date="2020-09" db="EMBL/GenBank/DDBJ databases">
        <authorList>
            <person name="Sun Q."/>
            <person name="Zhou Y."/>
        </authorList>
    </citation>
    <scope>NUCLEOTIDE SEQUENCE</scope>
    <source>
        <strain evidence="2">CGMCC 1.12777</strain>
    </source>
</reference>
<dbReference type="Proteomes" id="UP000656813">
    <property type="component" value="Unassembled WGS sequence"/>
</dbReference>
<comment type="caution">
    <text evidence="2">The sequence shown here is derived from an EMBL/GenBank/DDBJ whole genome shotgun (WGS) entry which is preliminary data.</text>
</comment>
<keyword evidence="3" id="KW-1185">Reference proteome</keyword>
<evidence type="ECO:0000259" key="1">
    <source>
        <dbReference type="PROSITE" id="PS51186"/>
    </source>
</evidence>
<dbReference type="EMBL" id="BMFV01000022">
    <property type="protein sequence ID" value="GGH84617.1"/>
    <property type="molecule type" value="Genomic_DNA"/>
</dbReference>
<dbReference type="Gene3D" id="3.40.630.30">
    <property type="match status" value="1"/>
</dbReference>
<dbReference type="Pfam" id="PF13302">
    <property type="entry name" value="Acetyltransf_3"/>
    <property type="match status" value="1"/>
</dbReference>